<dbReference type="Proteomes" id="UP000187851">
    <property type="component" value="Chromosome"/>
</dbReference>
<feature type="compositionally biased region" description="Basic and acidic residues" evidence="1">
    <location>
        <begin position="144"/>
        <end position="154"/>
    </location>
</feature>
<dbReference type="InterPro" id="IPR036390">
    <property type="entry name" value="WH_DNA-bd_sf"/>
</dbReference>
<dbReference type="EMBL" id="CP019458">
    <property type="protein sequence ID" value="AQA13546.1"/>
    <property type="molecule type" value="Genomic_DNA"/>
</dbReference>
<reference evidence="3 4" key="1">
    <citation type="journal article" date="2017" name="J. Biotechnol.">
        <title>The complete genome sequence of Streptomyces autolyticus CGMCC 0516, the producer of geldanamycin, autolytimycin, reblastatin and elaiophylin.</title>
        <authorList>
            <person name="Yin M."/>
            <person name="Jiang M."/>
            <person name="Ren Z."/>
            <person name="Dong Y."/>
            <person name="Lu T."/>
        </authorList>
    </citation>
    <scope>NUCLEOTIDE SEQUENCE [LARGE SCALE GENOMIC DNA]</scope>
    <source>
        <strain evidence="3 4">CGMCC0516</strain>
    </source>
</reference>
<dbReference type="InterPro" id="IPR036388">
    <property type="entry name" value="WH-like_DNA-bd_sf"/>
</dbReference>
<accession>A0ABN4W9K3</accession>
<evidence type="ECO:0000313" key="3">
    <source>
        <dbReference type="EMBL" id="AQA13546.1"/>
    </source>
</evidence>
<evidence type="ECO:0000256" key="1">
    <source>
        <dbReference type="SAM" id="MobiDB-lite"/>
    </source>
</evidence>
<dbReference type="RefSeq" id="WP_079258672.1">
    <property type="nucleotide sequence ID" value="NZ_CP019458.1"/>
</dbReference>
<gene>
    <name evidence="3" type="ORF">BV401_27065</name>
</gene>
<dbReference type="InterPro" id="IPR000835">
    <property type="entry name" value="HTH_MarR-typ"/>
</dbReference>
<proteinExistence type="predicted"/>
<evidence type="ECO:0000313" key="4">
    <source>
        <dbReference type="Proteomes" id="UP000187851"/>
    </source>
</evidence>
<feature type="region of interest" description="Disordered" evidence="1">
    <location>
        <begin position="144"/>
        <end position="167"/>
    </location>
</feature>
<feature type="domain" description="HTH marR-type" evidence="2">
    <location>
        <begin position="9"/>
        <end position="137"/>
    </location>
</feature>
<dbReference type="PROSITE" id="PS50995">
    <property type="entry name" value="HTH_MARR_2"/>
    <property type="match status" value="1"/>
</dbReference>
<evidence type="ECO:0000259" key="2">
    <source>
        <dbReference type="PROSITE" id="PS50995"/>
    </source>
</evidence>
<name>A0ABN4W9K3_9ACTN</name>
<dbReference type="Gene3D" id="1.10.10.10">
    <property type="entry name" value="Winged helix-like DNA-binding domain superfamily/Winged helix DNA-binding domain"/>
    <property type="match status" value="1"/>
</dbReference>
<protein>
    <recommendedName>
        <fullName evidence="2">HTH marR-type domain-containing protein</fullName>
    </recommendedName>
</protein>
<organism evidence="3 4">
    <name type="scientific">Streptomyces autolyticus</name>
    <dbReference type="NCBI Taxonomy" id="75293"/>
    <lineage>
        <taxon>Bacteria</taxon>
        <taxon>Bacillati</taxon>
        <taxon>Actinomycetota</taxon>
        <taxon>Actinomycetes</taxon>
        <taxon>Kitasatosporales</taxon>
        <taxon>Streptomycetaceae</taxon>
        <taxon>Streptomyces</taxon>
    </lineage>
</organism>
<keyword evidence="4" id="KW-1185">Reference proteome</keyword>
<dbReference type="SUPFAM" id="SSF46785">
    <property type="entry name" value="Winged helix' DNA-binding domain"/>
    <property type="match status" value="1"/>
</dbReference>
<dbReference type="SMART" id="SM00347">
    <property type="entry name" value="HTH_MARR"/>
    <property type="match status" value="1"/>
</dbReference>
<dbReference type="Pfam" id="PF12802">
    <property type="entry name" value="MarR_2"/>
    <property type="match status" value="1"/>
</dbReference>
<sequence length="167" mass="18849">MSDVNAASLHELADLVFAVGRQLRPPADPAFEPCTPIEISVMRFIHHHPGTSARAASEATLLPSSNFSRVLRGLEKRGLVERVVDDRNARGVRLYPTDKAHRNHQILRDNWDRTLRGIIDDPATIEIVNATLRRIEDELIARRSGTDSDRDQTDQPRAFARPADWRS</sequence>